<dbReference type="PROSITE" id="PS50245">
    <property type="entry name" value="CAP_GLY_2"/>
    <property type="match status" value="2"/>
</dbReference>
<keyword evidence="5 7" id="KW-0175">Coiled coil</keyword>
<dbReference type="Pfam" id="PF16641">
    <property type="entry name" value="CLIP1_ZNF"/>
    <property type="match status" value="2"/>
</dbReference>
<dbReference type="OrthoDB" id="5412539at2759"/>
<feature type="coiled-coil region" evidence="7">
    <location>
        <begin position="712"/>
        <end position="1091"/>
    </location>
</feature>
<evidence type="ECO:0000256" key="5">
    <source>
        <dbReference type="ARBA" id="ARBA00023054"/>
    </source>
</evidence>
<feature type="coiled-coil region" evidence="7">
    <location>
        <begin position="354"/>
        <end position="550"/>
    </location>
</feature>
<feature type="coiled-coil region" evidence="7">
    <location>
        <begin position="616"/>
        <end position="657"/>
    </location>
</feature>
<dbReference type="GO" id="GO:0035371">
    <property type="term" value="C:microtubule plus-end"/>
    <property type="evidence" value="ECO:0007669"/>
    <property type="project" value="TreeGrafter"/>
</dbReference>
<feature type="region of interest" description="Disordered" evidence="8">
    <location>
        <begin position="27"/>
        <end position="54"/>
    </location>
</feature>
<dbReference type="EMBL" id="OU892277">
    <property type="protein sequence ID" value="CAH1122737.1"/>
    <property type="molecule type" value="Genomic_DNA"/>
</dbReference>
<comment type="subcellular location">
    <subcellularLocation>
        <location evidence="1">Cytoplasm</location>
        <location evidence="1">Cytoskeleton</location>
    </subcellularLocation>
</comment>
<evidence type="ECO:0000256" key="2">
    <source>
        <dbReference type="ARBA" id="ARBA00022490"/>
    </source>
</evidence>
<keyword evidence="3" id="KW-0493">Microtubule</keyword>
<evidence type="ECO:0000256" key="1">
    <source>
        <dbReference type="ARBA" id="ARBA00004245"/>
    </source>
</evidence>
<dbReference type="GO" id="GO:0031122">
    <property type="term" value="P:cytoplasmic microtubule organization"/>
    <property type="evidence" value="ECO:0007669"/>
    <property type="project" value="TreeGrafter"/>
</dbReference>
<organism evidence="10 11">
    <name type="scientific">Ceutorhynchus assimilis</name>
    <name type="common">cabbage seed weevil</name>
    <dbReference type="NCBI Taxonomy" id="467358"/>
    <lineage>
        <taxon>Eukaryota</taxon>
        <taxon>Metazoa</taxon>
        <taxon>Ecdysozoa</taxon>
        <taxon>Arthropoda</taxon>
        <taxon>Hexapoda</taxon>
        <taxon>Insecta</taxon>
        <taxon>Pterygota</taxon>
        <taxon>Neoptera</taxon>
        <taxon>Endopterygota</taxon>
        <taxon>Coleoptera</taxon>
        <taxon>Polyphaga</taxon>
        <taxon>Cucujiformia</taxon>
        <taxon>Curculionidae</taxon>
        <taxon>Ceutorhynchinae</taxon>
        <taxon>Ceutorhynchus</taxon>
    </lineage>
</organism>
<sequence>MSYFDEIDDPLKKMIDEYGRHRLTDVLEEDGEEDQSGRTSWNGSVNRKRYSSSSPASSVDALWELHSHRLSEAGLSRHSDSSAVLTEDTDSFIIGQRVWVGGNKPGHIAFIGDTTFAPGEWAGIALDEPIGKNDGSVGGTRYFMCEPKKGVFCRLTRLTRVPLDHGGSADISTPSSHVGSHRMLAMSPSPSESYRSMIKSPGSPFDSNTSLSCAQVDYTIGDRVIIKSGQGSKVGTVRYMGLTQFAKGEWIGVELDEPRGKNDGSVNGIRYFECQPGFGIFSPISKVSKSPSNVKPNHCQIHSPTGGLPPSAMRRASSRESMTSSVSMMSSASTAPRRKSPTTPTSTTRSVAARAAWQGLLDEKQQHIEQLLKEKDLDRAEATRAISQANEAERKLQDLTQKFLKYREESVTQIQRHVLMLNELRENCQHLDSQLEDEKKKNEDWQFKYEEAEIMRAHIEARSDTTSKEYDDLVSEQEKLKKEALEELANIREELQKTKDAQAKNENLIIDLETQVQTTQLELQAARKELSECQANLSCVERKFEEERGELHNSLQSKISEVDSLGKQLSHTMAAVDQSLAETSGELEEKVQIINQLNNSLIHQKEATDKILNDLVEQHQKSLNEQQQHISEWKNKVSQLENTVVNKNTELEKVKSEMEHVLETREADAEIIKNLNAENKNNNLLTVETQKEEFNKLIAERDSNISRINTLVADKDEQIIQLNIKISELENIIRNKNIEFEKVKSEMELVLEKRKADAEIILNLNAENKNNNLSNVETNLRQELDNLKLQLENVTEKLNAKTSETENIIQEKNSISLKLEDKINELNRVESELILRTDVVEQKRINESSLEEQLNEAKLELNSKLAKLLADKDELKNVAQSLEEKLDQANIALAEKTKQVVEKDDAIIQLNENQKKMNDKMDNYEKDVQTKSEEIHKLNQEIEHKNSLLMANTEQVNHLTELMSNEENNLKKTLDTLESEHQRLELDSQISEQKLAKLESENKLLNLRVQESSNRITELEQKLSEKDGLIISLKMEKEEVKANSEQASAEHTEKVIKTIETEFEKKMLESNLQWEAKYMDLETELIALKDRLAEQPTPSTIAIDGPSGSVVKAEDTPEYRKLLEAKSYSDAQLDFLNSIIVDMLKKNEEHTIRISLLEQGYSPAGAASLREAGSQAERQVAPRKYCDICEEFDLHETEDCPKQDSEEPCCSTQSGKEKKEKPPPRPYCTICEEFGHDTEDCTVSQEF</sequence>
<feature type="domain" description="CAP-Gly" evidence="9">
    <location>
        <begin position="112"/>
        <end position="154"/>
    </location>
</feature>
<dbReference type="PANTHER" id="PTHR18916:SF82">
    <property type="entry name" value="CAP-GLY DOMAIN-CONTAINING PROTEIN"/>
    <property type="match status" value="1"/>
</dbReference>
<evidence type="ECO:0000256" key="8">
    <source>
        <dbReference type="SAM" id="MobiDB-lite"/>
    </source>
</evidence>
<evidence type="ECO:0000313" key="10">
    <source>
        <dbReference type="EMBL" id="CAH1122737.1"/>
    </source>
</evidence>
<keyword evidence="11" id="KW-1185">Reference proteome</keyword>
<dbReference type="SMART" id="SM01052">
    <property type="entry name" value="CAP_GLY"/>
    <property type="match status" value="2"/>
</dbReference>
<evidence type="ECO:0000256" key="3">
    <source>
        <dbReference type="ARBA" id="ARBA00022701"/>
    </source>
</evidence>
<dbReference type="InterPro" id="IPR000938">
    <property type="entry name" value="CAP-Gly_domain"/>
</dbReference>
<name>A0A9P0GQ55_9CUCU</name>
<dbReference type="PROSITE" id="PS00845">
    <property type="entry name" value="CAP_GLY_1"/>
    <property type="match status" value="2"/>
</dbReference>
<keyword evidence="2" id="KW-0963">Cytoplasm</keyword>
<feature type="domain" description="CAP-Gly" evidence="9">
    <location>
        <begin position="241"/>
        <end position="283"/>
    </location>
</feature>
<dbReference type="InterPro" id="IPR036859">
    <property type="entry name" value="CAP-Gly_dom_sf"/>
</dbReference>
<evidence type="ECO:0000313" key="11">
    <source>
        <dbReference type="Proteomes" id="UP001152799"/>
    </source>
</evidence>
<feature type="compositionally biased region" description="Low complexity" evidence="8">
    <location>
        <begin position="311"/>
        <end position="350"/>
    </location>
</feature>
<keyword evidence="4" id="KW-0677">Repeat</keyword>
<keyword evidence="6" id="KW-0206">Cytoskeleton</keyword>
<feature type="region of interest" description="Disordered" evidence="8">
    <location>
        <begin position="166"/>
        <end position="185"/>
    </location>
</feature>
<evidence type="ECO:0000256" key="7">
    <source>
        <dbReference type="SAM" id="Coils"/>
    </source>
</evidence>
<evidence type="ECO:0000256" key="4">
    <source>
        <dbReference type="ARBA" id="ARBA00022737"/>
    </source>
</evidence>
<dbReference type="InterPro" id="IPR032108">
    <property type="entry name" value="CLIP1_ZNF"/>
</dbReference>
<proteinExistence type="predicted"/>
<reference evidence="10" key="1">
    <citation type="submission" date="2022-01" db="EMBL/GenBank/DDBJ databases">
        <authorList>
            <person name="King R."/>
        </authorList>
    </citation>
    <scope>NUCLEOTIDE SEQUENCE</scope>
</reference>
<evidence type="ECO:0000256" key="6">
    <source>
        <dbReference type="ARBA" id="ARBA00023212"/>
    </source>
</evidence>
<dbReference type="Gene3D" id="1.10.287.1490">
    <property type="match status" value="1"/>
</dbReference>
<dbReference type="Pfam" id="PF01302">
    <property type="entry name" value="CAP_GLY"/>
    <property type="match status" value="2"/>
</dbReference>
<accession>A0A9P0GQ55</accession>
<dbReference type="GO" id="GO:0051010">
    <property type="term" value="F:microtubule plus-end binding"/>
    <property type="evidence" value="ECO:0007669"/>
    <property type="project" value="TreeGrafter"/>
</dbReference>
<protein>
    <recommendedName>
        <fullName evidence="9">CAP-Gly domain-containing protein</fullName>
    </recommendedName>
</protein>
<dbReference type="GO" id="GO:0005938">
    <property type="term" value="C:cell cortex"/>
    <property type="evidence" value="ECO:0007669"/>
    <property type="project" value="TreeGrafter"/>
</dbReference>
<dbReference type="PANTHER" id="PTHR18916">
    <property type="entry name" value="DYNACTIN 1-RELATED MICROTUBULE-BINDING"/>
    <property type="match status" value="1"/>
</dbReference>
<evidence type="ECO:0000259" key="9">
    <source>
        <dbReference type="PROSITE" id="PS50245"/>
    </source>
</evidence>
<feature type="region of interest" description="Disordered" evidence="8">
    <location>
        <begin position="1197"/>
        <end position="1225"/>
    </location>
</feature>
<dbReference type="Proteomes" id="UP001152799">
    <property type="component" value="Chromosome 1"/>
</dbReference>
<dbReference type="Gene3D" id="2.30.30.190">
    <property type="entry name" value="CAP Gly-rich-like domain"/>
    <property type="match status" value="2"/>
</dbReference>
<gene>
    <name evidence="10" type="ORF">CEUTPL_LOCUS1780</name>
</gene>
<dbReference type="SUPFAM" id="SSF74924">
    <property type="entry name" value="Cap-Gly domain"/>
    <property type="match status" value="2"/>
</dbReference>
<feature type="region of interest" description="Disordered" evidence="8">
    <location>
        <begin position="289"/>
        <end position="350"/>
    </location>
</feature>
<dbReference type="AlphaFoldDB" id="A0A9P0GQ55"/>
<dbReference type="GO" id="GO:0005634">
    <property type="term" value="C:nucleus"/>
    <property type="evidence" value="ECO:0007669"/>
    <property type="project" value="TreeGrafter"/>
</dbReference>